<organism evidence="2 3">
    <name type="scientific">Crossiella cryophila</name>
    <dbReference type="NCBI Taxonomy" id="43355"/>
    <lineage>
        <taxon>Bacteria</taxon>
        <taxon>Bacillati</taxon>
        <taxon>Actinomycetota</taxon>
        <taxon>Actinomycetes</taxon>
        <taxon>Pseudonocardiales</taxon>
        <taxon>Pseudonocardiaceae</taxon>
        <taxon>Crossiella</taxon>
    </lineage>
</organism>
<keyword evidence="3" id="KW-1185">Reference proteome</keyword>
<dbReference type="Proteomes" id="UP000533598">
    <property type="component" value="Unassembled WGS sequence"/>
</dbReference>
<gene>
    <name evidence="2" type="ORF">HNR67_002809</name>
</gene>
<protein>
    <submittedName>
        <fullName evidence="2">Uncharacterized protein</fullName>
    </submittedName>
</protein>
<name>A0A7W7C900_9PSEU</name>
<proteinExistence type="predicted"/>
<evidence type="ECO:0000313" key="2">
    <source>
        <dbReference type="EMBL" id="MBB4676691.1"/>
    </source>
</evidence>
<feature type="region of interest" description="Disordered" evidence="1">
    <location>
        <begin position="88"/>
        <end position="124"/>
    </location>
</feature>
<evidence type="ECO:0000313" key="3">
    <source>
        <dbReference type="Proteomes" id="UP000533598"/>
    </source>
</evidence>
<feature type="compositionally biased region" description="Pro residues" evidence="1">
    <location>
        <begin position="93"/>
        <end position="118"/>
    </location>
</feature>
<dbReference type="EMBL" id="JACHMH010000001">
    <property type="protein sequence ID" value="MBB4676691.1"/>
    <property type="molecule type" value="Genomic_DNA"/>
</dbReference>
<reference evidence="2 3" key="1">
    <citation type="submission" date="2020-08" db="EMBL/GenBank/DDBJ databases">
        <title>Sequencing the genomes of 1000 actinobacteria strains.</title>
        <authorList>
            <person name="Klenk H.-P."/>
        </authorList>
    </citation>
    <scope>NUCLEOTIDE SEQUENCE [LARGE SCALE GENOMIC DNA]</scope>
    <source>
        <strain evidence="2 3">DSM 44230</strain>
    </source>
</reference>
<dbReference type="RefSeq" id="WP_185002486.1">
    <property type="nucleotide sequence ID" value="NZ_JACHMH010000001.1"/>
</dbReference>
<dbReference type="AlphaFoldDB" id="A0A7W7C900"/>
<comment type="caution">
    <text evidence="2">The sequence shown here is derived from an EMBL/GenBank/DDBJ whole genome shotgun (WGS) entry which is preliminary data.</text>
</comment>
<sequence>MNEQNNPGDGQTRLAEEARLLLDAVADRAVPWLRKIAADAPVDGHNPASCGWCPLCAAVAVLRGERPELAVRAADHLAGLLGTLRSAMEERVPAPPAAPHDPAAEPPPADQPAPPPGAPRVQRITVEREC</sequence>
<evidence type="ECO:0000256" key="1">
    <source>
        <dbReference type="SAM" id="MobiDB-lite"/>
    </source>
</evidence>
<accession>A0A7W7C900</accession>